<evidence type="ECO:0000256" key="3">
    <source>
        <dbReference type="ARBA" id="ARBA00023002"/>
    </source>
</evidence>
<gene>
    <name evidence="6" type="ORF">CH376_13385</name>
    <name evidence="5" type="ORF">CH380_08240</name>
</gene>
<dbReference type="GO" id="GO:0009231">
    <property type="term" value="P:riboflavin biosynthetic process"/>
    <property type="evidence" value="ECO:0007669"/>
    <property type="project" value="InterPro"/>
</dbReference>
<dbReference type="AlphaFoldDB" id="A0A2M9YPX5"/>
<dbReference type="InterPro" id="IPR024072">
    <property type="entry name" value="DHFR-like_dom_sf"/>
</dbReference>
<dbReference type="SUPFAM" id="SSF53597">
    <property type="entry name" value="Dihydrofolate reductase-like"/>
    <property type="match status" value="1"/>
</dbReference>
<keyword evidence="7" id="KW-1185">Reference proteome</keyword>
<sequence>MTQLPNVTINMAMTLDGKVSRPDGRWYGLSSRNDKKRMDEIRSKAEVLILGKNSILNDDPVIHLRYVEDGKDPRPVILLRSGTLPEDKKVFRFSKQPPLIFCLNENYSLVRDNLCSVAEIVLIPGTDLNPLEILKVLSEMGYQEILLEGGPSLNDSFFRLDLISRIYVTIVPFLVGKNDLPSITGGKKEYPNFDQKKWKLVASEVIEDEVFLIYEKQNVERIFGREL</sequence>
<organism evidence="5 8">
    <name type="scientific">Leptospira adleri</name>
    <dbReference type="NCBI Taxonomy" id="2023186"/>
    <lineage>
        <taxon>Bacteria</taxon>
        <taxon>Pseudomonadati</taxon>
        <taxon>Spirochaetota</taxon>
        <taxon>Spirochaetia</taxon>
        <taxon>Leptospirales</taxon>
        <taxon>Leptospiraceae</taxon>
        <taxon>Leptospira</taxon>
    </lineage>
</organism>
<dbReference type="PANTHER" id="PTHR38011:SF7">
    <property type="entry name" value="2,5-DIAMINO-6-RIBOSYLAMINO-4(3H)-PYRIMIDINONE 5'-PHOSPHATE REDUCTASE"/>
    <property type="match status" value="1"/>
</dbReference>
<protein>
    <submittedName>
        <fullName evidence="5">Pyrimidine reductase</fullName>
    </submittedName>
</protein>
<evidence type="ECO:0000313" key="5">
    <source>
        <dbReference type="EMBL" id="PJZ53581.1"/>
    </source>
</evidence>
<dbReference type="InterPro" id="IPR002734">
    <property type="entry name" value="RibDG_C"/>
</dbReference>
<dbReference type="PANTHER" id="PTHR38011">
    <property type="entry name" value="DIHYDROFOLATE REDUCTASE FAMILY PROTEIN (AFU_ORTHOLOGUE AFUA_8G06820)"/>
    <property type="match status" value="1"/>
</dbReference>
<dbReference type="Pfam" id="PF01872">
    <property type="entry name" value="RibD_C"/>
    <property type="match status" value="1"/>
</dbReference>
<dbReference type="Gene3D" id="3.40.430.10">
    <property type="entry name" value="Dihydrofolate Reductase, subunit A"/>
    <property type="match status" value="1"/>
</dbReference>
<comment type="pathway">
    <text evidence="1">Cofactor biosynthesis; riboflavin biosynthesis.</text>
</comment>
<name>A0A2M9YPX5_9LEPT</name>
<evidence type="ECO:0000313" key="6">
    <source>
        <dbReference type="EMBL" id="PJZ61389.1"/>
    </source>
</evidence>
<evidence type="ECO:0000256" key="2">
    <source>
        <dbReference type="ARBA" id="ARBA00022857"/>
    </source>
</evidence>
<evidence type="ECO:0000313" key="7">
    <source>
        <dbReference type="Proteomes" id="UP000232149"/>
    </source>
</evidence>
<dbReference type="RefSeq" id="WP_100785276.1">
    <property type="nucleotide sequence ID" value="NZ_NPDU01000033.1"/>
</dbReference>
<dbReference type="EMBL" id="NPDV01000006">
    <property type="protein sequence ID" value="PJZ53581.1"/>
    <property type="molecule type" value="Genomic_DNA"/>
</dbReference>
<dbReference type="Proteomes" id="UP000232188">
    <property type="component" value="Unassembled WGS sequence"/>
</dbReference>
<evidence type="ECO:0000313" key="8">
    <source>
        <dbReference type="Proteomes" id="UP000232188"/>
    </source>
</evidence>
<keyword evidence="2" id="KW-0521">NADP</keyword>
<evidence type="ECO:0000259" key="4">
    <source>
        <dbReference type="Pfam" id="PF01872"/>
    </source>
</evidence>
<comment type="caution">
    <text evidence="5">The sequence shown here is derived from an EMBL/GenBank/DDBJ whole genome shotgun (WGS) entry which is preliminary data.</text>
</comment>
<keyword evidence="3" id="KW-0560">Oxidoreductase</keyword>
<dbReference type="GO" id="GO:0008703">
    <property type="term" value="F:5-amino-6-(5-phosphoribosylamino)uracil reductase activity"/>
    <property type="evidence" value="ECO:0007669"/>
    <property type="project" value="InterPro"/>
</dbReference>
<feature type="domain" description="Bacterial bifunctional deaminase-reductase C-terminal" evidence="4">
    <location>
        <begin position="5"/>
        <end position="206"/>
    </location>
</feature>
<dbReference type="EMBL" id="NPDU01000033">
    <property type="protein sequence ID" value="PJZ61389.1"/>
    <property type="molecule type" value="Genomic_DNA"/>
</dbReference>
<accession>A0A2M9YPX5</accession>
<proteinExistence type="predicted"/>
<dbReference type="Proteomes" id="UP000232149">
    <property type="component" value="Unassembled WGS sequence"/>
</dbReference>
<evidence type="ECO:0000256" key="1">
    <source>
        <dbReference type="ARBA" id="ARBA00005104"/>
    </source>
</evidence>
<reference evidence="7 8" key="1">
    <citation type="submission" date="2017-07" db="EMBL/GenBank/DDBJ databases">
        <title>Leptospira spp. isolated from tropical soils.</title>
        <authorList>
            <person name="Thibeaux R."/>
            <person name="Iraola G."/>
            <person name="Ferres I."/>
            <person name="Bierque E."/>
            <person name="Girault D."/>
            <person name="Soupe-Gilbert M.-E."/>
            <person name="Picardeau M."/>
            <person name="Goarant C."/>
        </authorList>
    </citation>
    <scope>NUCLEOTIDE SEQUENCE [LARGE SCALE GENOMIC DNA]</scope>
    <source>
        <strain evidence="5 8">FH2-B-C1</strain>
        <strain evidence="6 7">FH2-B-D1</strain>
    </source>
</reference>
<dbReference type="InterPro" id="IPR050765">
    <property type="entry name" value="Riboflavin_Biosynth_HTPR"/>
</dbReference>